<organism evidence="3 4">
    <name type="scientific">Deinococcus aetherius</name>
    <dbReference type="NCBI Taxonomy" id="200252"/>
    <lineage>
        <taxon>Bacteria</taxon>
        <taxon>Thermotogati</taxon>
        <taxon>Deinococcota</taxon>
        <taxon>Deinococci</taxon>
        <taxon>Deinococcales</taxon>
        <taxon>Deinococcaceae</taxon>
        <taxon>Deinococcus</taxon>
    </lineage>
</organism>
<dbReference type="SUPFAM" id="SSF75011">
    <property type="entry name" value="3-carboxy-cis,cis-mucoante lactonizing enzyme"/>
    <property type="match status" value="1"/>
</dbReference>
<evidence type="ECO:0000259" key="2">
    <source>
        <dbReference type="Pfam" id="PF14339"/>
    </source>
</evidence>
<evidence type="ECO:0000313" key="4">
    <source>
        <dbReference type="Proteomes" id="UP001064971"/>
    </source>
</evidence>
<dbReference type="RefSeq" id="WP_264777914.1">
    <property type="nucleotide sequence ID" value="NZ_AP026561.1"/>
</dbReference>
<accession>A0ABM8AI55</accession>
<evidence type="ECO:0000313" key="3">
    <source>
        <dbReference type="EMBL" id="BDP43433.1"/>
    </source>
</evidence>
<sequence length="281" mass="28148">MSNSIRVLSLTVLSAALVACTPNLAVPQPSEAPRGRTVYGVSSANQLVRFGSENSGTSLTTRAITGLGGGESIVGIDFGPGPGPSAGLLYAVGSSSRIYTLNPETGTATPVGTAPFTPALSGTFFGVDFNPVPNRMRTHSDAEQNLRLNQETGALAAVDGTLRYVDGDVAAGQNPALVGTAYTNSVAGATSTTLFALDAARDALVIVNPPNEGLLNTVGALGLDISENAGFDITPQGTAFAALTPVGGGASTLYTLDLKTGRASALGAVGDVTLRGIAVAP</sequence>
<keyword evidence="3" id="KW-0614">Plasmid</keyword>
<keyword evidence="1" id="KW-0732">Signal</keyword>
<feature type="domain" description="DUF4394" evidence="2">
    <location>
        <begin position="46"/>
        <end position="278"/>
    </location>
</feature>
<name>A0ABM8AI55_9DEIO</name>
<proteinExistence type="predicted"/>
<gene>
    <name evidence="3" type="ORF">DAETH_34020</name>
</gene>
<evidence type="ECO:0000256" key="1">
    <source>
        <dbReference type="SAM" id="SignalP"/>
    </source>
</evidence>
<dbReference type="Proteomes" id="UP001064971">
    <property type="component" value="Plasmid pDAETH-1"/>
</dbReference>
<dbReference type="PROSITE" id="PS51257">
    <property type="entry name" value="PROKAR_LIPOPROTEIN"/>
    <property type="match status" value="1"/>
</dbReference>
<feature type="signal peptide" evidence="1">
    <location>
        <begin position="1"/>
        <end position="25"/>
    </location>
</feature>
<reference evidence="3" key="1">
    <citation type="submission" date="2022-07" db="EMBL/GenBank/DDBJ databases">
        <title>Complete Genome Sequence of the Radioresistant Bacterium Deinococcus aetherius ST0316, Isolated from the Air Dust collected in Lower Stratosphere above Japan.</title>
        <authorList>
            <person name="Satoh K."/>
            <person name="Hagiwara K."/>
            <person name="Katsumata K."/>
            <person name="Kubo A."/>
            <person name="Yokobori S."/>
            <person name="Yamagishi A."/>
            <person name="Oono Y."/>
            <person name="Narumi I."/>
        </authorList>
    </citation>
    <scope>NUCLEOTIDE SEQUENCE</scope>
    <source>
        <strain evidence="3">ST0316</strain>
        <plasmid evidence="3">pDAETH-1</plasmid>
    </source>
</reference>
<protein>
    <recommendedName>
        <fullName evidence="2">DUF4394 domain-containing protein</fullName>
    </recommendedName>
</protein>
<feature type="chain" id="PRO_5045316635" description="DUF4394 domain-containing protein" evidence="1">
    <location>
        <begin position="26"/>
        <end position="281"/>
    </location>
</feature>
<geneLocation type="plasmid" evidence="3 4">
    <name>pDAETH-1</name>
</geneLocation>
<dbReference type="Pfam" id="PF14339">
    <property type="entry name" value="DUF4394"/>
    <property type="match status" value="1"/>
</dbReference>
<keyword evidence="4" id="KW-1185">Reference proteome</keyword>
<dbReference type="InterPro" id="IPR025507">
    <property type="entry name" value="DUF4394"/>
</dbReference>
<dbReference type="EMBL" id="AP026561">
    <property type="protein sequence ID" value="BDP43433.1"/>
    <property type="molecule type" value="Genomic_DNA"/>
</dbReference>